<keyword evidence="2" id="KW-0479">Metal-binding</keyword>
<evidence type="ECO:0000313" key="8">
    <source>
        <dbReference type="Proteomes" id="UP000295818"/>
    </source>
</evidence>
<dbReference type="PANTHER" id="PTHR42978">
    <property type="entry name" value="QUORUM-QUENCHING LACTONASE YTNP-RELATED-RELATED"/>
    <property type="match status" value="1"/>
</dbReference>
<protein>
    <submittedName>
        <fullName evidence="7">Glyoxylase-like metal-dependent hydrolase (Beta-lactamase superfamily II)</fullName>
    </submittedName>
</protein>
<keyword evidence="8" id="KW-1185">Reference proteome</keyword>
<dbReference type="SMART" id="SM00849">
    <property type="entry name" value="Lactamase_B"/>
    <property type="match status" value="1"/>
</dbReference>
<keyword evidence="4" id="KW-0862">Zinc</keyword>
<dbReference type="InterPro" id="IPR051013">
    <property type="entry name" value="MBL_superfamily_lactonases"/>
</dbReference>
<organism evidence="7 8">
    <name type="scientific">Kribbella orskensis</name>
    <dbReference type="NCBI Taxonomy" id="2512216"/>
    <lineage>
        <taxon>Bacteria</taxon>
        <taxon>Bacillati</taxon>
        <taxon>Actinomycetota</taxon>
        <taxon>Actinomycetes</taxon>
        <taxon>Propionibacteriales</taxon>
        <taxon>Kribbellaceae</taxon>
        <taxon>Kribbella</taxon>
    </lineage>
</organism>
<dbReference type="PANTHER" id="PTHR42978:SF6">
    <property type="entry name" value="QUORUM-QUENCHING LACTONASE YTNP-RELATED"/>
    <property type="match status" value="1"/>
</dbReference>
<evidence type="ECO:0000259" key="6">
    <source>
        <dbReference type="SMART" id="SM00849"/>
    </source>
</evidence>
<evidence type="ECO:0000256" key="1">
    <source>
        <dbReference type="ARBA" id="ARBA00007749"/>
    </source>
</evidence>
<dbReference type="EMBL" id="SLWM01000007">
    <property type="protein sequence ID" value="TCO21985.1"/>
    <property type="molecule type" value="Genomic_DNA"/>
</dbReference>
<feature type="domain" description="Metallo-beta-lactamase" evidence="6">
    <location>
        <begin position="45"/>
        <end position="244"/>
    </location>
</feature>
<dbReference type="SUPFAM" id="SSF56281">
    <property type="entry name" value="Metallo-hydrolase/oxidoreductase"/>
    <property type="match status" value="1"/>
</dbReference>
<dbReference type="InterPro" id="IPR001279">
    <property type="entry name" value="Metallo-B-lactamas"/>
</dbReference>
<dbReference type="RefSeq" id="WP_132190511.1">
    <property type="nucleotide sequence ID" value="NZ_SLWM01000007.1"/>
</dbReference>
<sequence length="264" mass="28419">MQLGAMQVHAISDGTFSVHPKYFGAEVPDDARPEFFARDDKAWLPIGCFLIRSDDRVILVDAGLGPDQDDLPHGMRLVGGQLFVGLGALGVGAGDITDVVITHFHTDHVGWLFDLAAEPVFPNAMIWYGAADWDYFVNGPGDIRPHIRDGFLTNAPRQRPLTHDTTVAPGITAILTPGHTPGHLSVSLASGPARLLLLGDAITCPIQLAEPTWHSIGDVNPTLAHQTRHRLWSTLQNTPGLGAHFPTLTPGQVTPTPSPHWTTG</sequence>
<evidence type="ECO:0000256" key="5">
    <source>
        <dbReference type="SAM" id="MobiDB-lite"/>
    </source>
</evidence>
<feature type="compositionally biased region" description="Polar residues" evidence="5">
    <location>
        <begin position="249"/>
        <end position="264"/>
    </location>
</feature>
<evidence type="ECO:0000313" key="7">
    <source>
        <dbReference type="EMBL" id="TCO21985.1"/>
    </source>
</evidence>
<reference evidence="7 8" key="1">
    <citation type="journal article" date="2015" name="Stand. Genomic Sci.">
        <title>Genomic Encyclopedia of Bacterial and Archaeal Type Strains, Phase III: the genomes of soil and plant-associated and newly described type strains.</title>
        <authorList>
            <person name="Whitman W.B."/>
            <person name="Woyke T."/>
            <person name="Klenk H.P."/>
            <person name="Zhou Y."/>
            <person name="Lilburn T.G."/>
            <person name="Beck B.J."/>
            <person name="De Vos P."/>
            <person name="Vandamme P."/>
            <person name="Eisen J.A."/>
            <person name="Garrity G."/>
            <person name="Hugenholtz P."/>
            <person name="Kyrpides N.C."/>
        </authorList>
    </citation>
    <scope>NUCLEOTIDE SEQUENCE [LARGE SCALE GENOMIC DNA]</scope>
    <source>
        <strain evidence="7 8">VKM Ac-2538</strain>
    </source>
</reference>
<evidence type="ECO:0000256" key="3">
    <source>
        <dbReference type="ARBA" id="ARBA00022801"/>
    </source>
</evidence>
<dbReference type="Proteomes" id="UP000295818">
    <property type="component" value="Unassembled WGS sequence"/>
</dbReference>
<accession>A0ABY2BJC9</accession>
<comment type="similarity">
    <text evidence="1">Belongs to the metallo-beta-lactamase superfamily.</text>
</comment>
<comment type="caution">
    <text evidence="7">The sequence shown here is derived from an EMBL/GenBank/DDBJ whole genome shotgun (WGS) entry which is preliminary data.</text>
</comment>
<dbReference type="Gene3D" id="3.60.15.10">
    <property type="entry name" value="Ribonuclease Z/Hydroxyacylglutathione hydrolase-like"/>
    <property type="match status" value="1"/>
</dbReference>
<dbReference type="InterPro" id="IPR036866">
    <property type="entry name" value="RibonucZ/Hydroxyglut_hydro"/>
</dbReference>
<evidence type="ECO:0000256" key="4">
    <source>
        <dbReference type="ARBA" id="ARBA00022833"/>
    </source>
</evidence>
<keyword evidence="3" id="KW-0378">Hydrolase</keyword>
<gene>
    <name evidence="7" type="ORF">EV644_107310</name>
</gene>
<dbReference type="Pfam" id="PF00753">
    <property type="entry name" value="Lactamase_B"/>
    <property type="match status" value="1"/>
</dbReference>
<feature type="region of interest" description="Disordered" evidence="5">
    <location>
        <begin position="242"/>
        <end position="264"/>
    </location>
</feature>
<name>A0ABY2BJC9_9ACTN</name>
<proteinExistence type="inferred from homology"/>
<evidence type="ECO:0000256" key="2">
    <source>
        <dbReference type="ARBA" id="ARBA00022723"/>
    </source>
</evidence>